<gene>
    <name evidence="7" type="ORF">LCPAC304_01230</name>
</gene>
<evidence type="ECO:0000256" key="1">
    <source>
        <dbReference type="ARBA" id="ARBA00004286"/>
    </source>
</evidence>
<dbReference type="InterPro" id="IPR001951">
    <property type="entry name" value="Histone_H4"/>
</dbReference>
<dbReference type="CDD" id="cd22912">
    <property type="entry name" value="HFD_H4"/>
    <property type="match status" value="1"/>
</dbReference>
<keyword evidence="2" id="KW-0158">Chromosome</keyword>
<dbReference type="SMART" id="SM00428">
    <property type="entry name" value="H3"/>
    <property type="match status" value="1"/>
</dbReference>
<dbReference type="GO" id="GO:0046982">
    <property type="term" value="F:protein heterodimerization activity"/>
    <property type="evidence" value="ECO:0007669"/>
    <property type="project" value="InterPro"/>
</dbReference>
<reference evidence="7" key="1">
    <citation type="journal article" date="2019" name="MBio">
        <title>Virus Genomes from Deep Sea Sediments Expand the Ocean Megavirome and Support Independent Origins of Viral Gigantism.</title>
        <authorList>
            <person name="Backstrom D."/>
            <person name="Yutin N."/>
            <person name="Jorgensen S.L."/>
            <person name="Dharamshi J."/>
            <person name="Homa F."/>
            <person name="Zaremba-Niedwiedzka K."/>
            <person name="Spang A."/>
            <person name="Wolf Y.I."/>
            <person name="Koonin E.V."/>
            <person name="Ettema T.J."/>
        </authorList>
    </citation>
    <scope>NUCLEOTIDE SEQUENCE</scope>
</reference>
<evidence type="ECO:0000256" key="2">
    <source>
        <dbReference type="ARBA" id="ARBA00022454"/>
    </source>
</evidence>
<keyword evidence="3" id="KW-0238">DNA-binding</keyword>
<dbReference type="Gene3D" id="1.10.20.10">
    <property type="entry name" value="Histone, subunit A"/>
    <property type="match status" value="2"/>
</dbReference>
<dbReference type="PANTHER" id="PTHR45810">
    <property type="entry name" value="HISTONE H3.2"/>
    <property type="match status" value="1"/>
</dbReference>
<dbReference type="SUPFAM" id="SSF47113">
    <property type="entry name" value="Histone-fold"/>
    <property type="match status" value="2"/>
</dbReference>
<evidence type="ECO:0000259" key="6">
    <source>
        <dbReference type="Pfam" id="PF00125"/>
    </source>
</evidence>
<dbReference type="GO" id="GO:0003677">
    <property type="term" value="F:DNA binding"/>
    <property type="evidence" value="ECO:0007669"/>
    <property type="project" value="UniProtKB-KW"/>
</dbReference>
<protein>
    <submittedName>
        <fullName evidence="7">Histone-like protein</fullName>
    </submittedName>
</protein>
<dbReference type="InterPro" id="IPR007125">
    <property type="entry name" value="H2A/H2B/H3"/>
</dbReference>
<keyword evidence="4" id="KW-0544">Nucleosome core</keyword>
<dbReference type="PANTHER" id="PTHR45810:SF1">
    <property type="entry name" value="HISTONE H3-LIKE CENTROMERIC PROTEIN A"/>
    <property type="match status" value="1"/>
</dbReference>
<dbReference type="InterPro" id="IPR000164">
    <property type="entry name" value="Histone_H3/CENP-A"/>
</dbReference>
<comment type="subcellular location">
    <subcellularLocation>
        <location evidence="1">Chromosome</location>
    </subcellularLocation>
</comment>
<dbReference type="GO" id="GO:0030527">
    <property type="term" value="F:structural constituent of chromatin"/>
    <property type="evidence" value="ECO:0007669"/>
    <property type="project" value="InterPro"/>
</dbReference>
<feature type="region of interest" description="Disordered" evidence="5">
    <location>
        <begin position="91"/>
        <end position="134"/>
    </location>
</feature>
<feature type="compositionally biased region" description="Basic residues" evidence="5">
    <location>
        <begin position="103"/>
        <end position="114"/>
    </location>
</feature>
<evidence type="ECO:0000313" key="7">
    <source>
        <dbReference type="EMBL" id="QBK91785.1"/>
    </source>
</evidence>
<accession>A0A481Z8I1</accession>
<feature type="domain" description="Core Histone H2A/H2B/H3" evidence="6">
    <location>
        <begin position="134"/>
        <end position="221"/>
    </location>
</feature>
<dbReference type="Pfam" id="PF00125">
    <property type="entry name" value="Histone"/>
    <property type="match status" value="1"/>
</dbReference>
<evidence type="ECO:0000256" key="3">
    <source>
        <dbReference type="ARBA" id="ARBA00023125"/>
    </source>
</evidence>
<dbReference type="InterPro" id="IPR009072">
    <property type="entry name" value="Histone-fold"/>
</dbReference>
<evidence type="ECO:0000256" key="4">
    <source>
        <dbReference type="ARBA" id="ARBA00023269"/>
    </source>
</evidence>
<evidence type="ECO:0000256" key="5">
    <source>
        <dbReference type="SAM" id="MobiDB-lite"/>
    </source>
</evidence>
<name>A0A481Z8I1_9VIRU</name>
<organism evidence="7">
    <name type="scientific">Pithovirus LCPAC304</name>
    <dbReference type="NCBI Taxonomy" id="2506594"/>
    <lineage>
        <taxon>Viruses</taxon>
        <taxon>Pithoviruses</taxon>
    </lineage>
</organism>
<proteinExistence type="predicted"/>
<sequence length="223" mass="25639">MTTATRKKTTDAKTTVTEDPIKGFKDVQIRNLAYRASAQRIEKDTYGKVREIIGDRIDELLRKILVFTTHTGRKTVTLEDLQGALEAEGTPLMAGGNTARDIKKSKARTKKPKQTPKEEGTSTDLPKKPHRFRPGTVVQKEIKRNQEMSDRLVFKQNRFQYYVRQSTQQQLNVALRFTKEFFKLFQIVIEEYLVCLLDRAIKASAHAGRKSLSEKDLQFVYSL</sequence>
<dbReference type="EMBL" id="MK500565">
    <property type="protein sequence ID" value="QBK91785.1"/>
    <property type="molecule type" value="Genomic_DNA"/>
</dbReference>